<dbReference type="PANTHER" id="PTHR37461:SF1">
    <property type="entry name" value="ANTI-SIGMA-K FACTOR RSKA"/>
    <property type="match status" value="1"/>
</dbReference>
<keyword evidence="1" id="KW-1133">Transmembrane helix</keyword>
<evidence type="ECO:0000313" key="3">
    <source>
        <dbReference type="EMBL" id="QGW29746.1"/>
    </source>
</evidence>
<dbReference type="InterPro" id="IPR051474">
    <property type="entry name" value="Anti-sigma-K/W_factor"/>
</dbReference>
<dbReference type="Proteomes" id="UP000426027">
    <property type="component" value="Chromosome"/>
</dbReference>
<keyword evidence="1" id="KW-0812">Transmembrane</keyword>
<evidence type="ECO:0000313" key="4">
    <source>
        <dbReference type="Proteomes" id="UP000426027"/>
    </source>
</evidence>
<dbReference type="GO" id="GO:0006417">
    <property type="term" value="P:regulation of translation"/>
    <property type="evidence" value="ECO:0007669"/>
    <property type="project" value="TreeGrafter"/>
</dbReference>
<dbReference type="EMBL" id="CP046566">
    <property type="protein sequence ID" value="QGW29746.1"/>
    <property type="molecule type" value="Genomic_DNA"/>
</dbReference>
<accession>A0A6I6GA92</accession>
<evidence type="ECO:0000256" key="1">
    <source>
        <dbReference type="SAM" id="Phobius"/>
    </source>
</evidence>
<proteinExistence type="predicted"/>
<dbReference type="PANTHER" id="PTHR37461">
    <property type="entry name" value="ANTI-SIGMA-K FACTOR RSKA"/>
    <property type="match status" value="1"/>
</dbReference>
<organism evidence="3 4">
    <name type="scientific">Phnomibacter ginsenosidimutans</name>
    <dbReference type="NCBI Taxonomy" id="2676868"/>
    <lineage>
        <taxon>Bacteria</taxon>
        <taxon>Pseudomonadati</taxon>
        <taxon>Bacteroidota</taxon>
        <taxon>Chitinophagia</taxon>
        <taxon>Chitinophagales</taxon>
        <taxon>Chitinophagaceae</taxon>
        <taxon>Phnomibacter</taxon>
    </lineage>
</organism>
<dbReference type="Pfam" id="PF10099">
    <property type="entry name" value="RskA_C"/>
    <property type="match status" value="1"/>
</dbReference>
<keyword evidence="4" id="KW-1185">Reference proteome</keyword>
<name>A0A6I6GA92_9BACT</name>
<dbReference type="InterPro" id="IPR018764">
    <property type="entry name" value="RskA_C"/>
</dbReference>
<dbReference type="GO" id="GO:0016989">
    <property type="term" value="F:sigma factor antagonist activity"/>
    <property type="evidence" value="ECO:0007669"/>
    <property type="project" value="TreeGrafter"/>
</dbReference>
<feature type="domain" description="Anti-sigma K factor RskA C-terminal" evidence="2">
    <location>
        <begin position="102"/>
        <end position="253"/>
    </location>
</feature>
<gene>
    <name evidence="3" type="ORF">GLV81_17935</name>
</gene>
<protein>
    <recommendedName>
        <fullName evidence="2">Anti-sigma K factor RskA C-terminal domain-containing protein</fullName>
    </recommendedName>
</protein>
<keyword evidence="1" id="KW-0472">Membrane</keyword>
<evidence type="ECO:0000259" key="2">
    <source>
        <dbReference type="Pfam" id="PF10099"/>
    </source>
</evidence>
<sequence>MNANEYINSGAIEAYIHGLADEADIALQLEMEGRYPEVQAARMALEEQMEQQALQMPLANPAATRERILNALKEEKAHPTKVVAMPTDLKAAPKPIRWFRTALAASVLLLMGSVLLNFYFYSQYTDFSNRYEELSARQNVLANKANALEASMHMIKSPKVQPVVMQGVTGNAGMMATVYYDKSTTDVYLMVNNLPMPQKGKQYQLWAQVDGQMVDAGLLTWTDEAALVKMSRIANAQAFAISLEPEGGSKVPTLTEVKVLGKA</sequence>
<feature type="transmembrane region" description="Helical" evidence="1">
    <location>
        <begin position="98"/>
        <end position="121"/>
    </location>
</feature>
<reference evidence="3 4" key="1">
    <citation type="submission" date="2019-11" db="EMBL/GenBank/DDBJ databases">
        <authorList>
            <person name="Im W.T."/>
        </authorList>
    </citation>
    <scope>NUCLEOTIDE SEQUENCE [LARGE SCALE GENOMIC DNA]</scope>
    <source>
        <strain evidence="3 4">SB-02</strain>
    </source>
</reference>
<dbReference type="RefSeq" id="WP_157480239.1">
    <property type="nucleotide sequence ID" value="NZ_CP046566.1"/>
</dbReference>
<dbReference type="GO" id="GO:0005886">
    <property type="term" value="C:plasma membrane"/>
    <property type="evidence" value="ECO:0007669"/>
    <property type="project" value="InterPro"/>
</dbReference>
<dbReference type="AlphaFoldDB" id="A0A6I6GA92"/>
<dbReference type="KEGG" id="fls:GLV81_17935"/>